<keyword evidence="11" id="KW-1185">Reference proteome</keyword>
<organism evidence="10 11">
    <name type="scientific">Oedothorax gibbosus</name>
    <dbReference type="NCBI Taxonomy" id="931172"/>
    <lineage>
        <taxon>Eukaryota</taxon>
        <taxon>Metazoa</taxon>
        <taxon>Ecdysozoa</taxon>
        <taxon>Arthropoda</taxon>
        <taxon>Chelicerata</taxon>
        <taxon>Arachnida</taxon>
        <taxon>Araneae</taxon>
        <taxon>Araneomorphae</taxon>
        <taxon>Entelegynae</taxon>
        <taxon>Araneoidea</taxon>
        <taxon>Linyphiidae</taxon>
        <taxon>Erigoninae</taxon>
        <taxon>Oedothorax</taxon>
    </lineage>
</organism>
<name>A0AAV6U432_9ARAC</name>
<comment type="caution">
    <text evidence="10">The sequence shown here is derived from an EMBL/GenBank/DDBJ whole genome shotgun (WGS) entry which is preliminary data.</text>
</comment>
<feature type="transmembrane region" description="Helical" evidence="8">
    <location>
        <begin position="108"/>
        <end position="127"/>
    </location>
</feature>
<proteinExistence type="inferred from homology"/>
<dbReference type="GO" id="GO:0032870">
    <property type="term" value="P:cellular response to hormone stimulus"/>
    <property type="evidence" value="ECO:0007669"/>
    <property type="project" value="TreeGrafter"/>
</dbReference>
<dbReference type="InterPro" id="IPR017452">
    <property type="entry name" value="GPCR_Rhodpsn_7TM"/>
</dbReference>
<dbReference type="PROSITE" id="PS50262">
    <property type="entry name" value="G_PROTEIN_RECEP_F1_2"/>
    <property type="match status" value="1"/>
</dbReference>
<feature type="transmembrane region" description="Helical" evidence="8">
    <location>
        <begin position="67"/>
        <end position="88"/>
    </location>
</feature>
<dbReference type="Pfam" id="PF00001">
    <property type="entry name" value="7tm_1"/>
    <property type="match status" value="1"/>
</dbReference>
<dbReference type="PANTHER" id="PTHR24241:SF67">
    <property type="entry name" value="FREE FATTY ACID RECEPTOR 4"/>
    <property type="match status" value="1"/>
</dbReference>
<evidence type="ECO:0000313" key="11">
    <source>
        <dbReference type="Proteomes" id="UP000827092"/>
    </source>
</evidence>
<evidence type="ECO:0000256" key="2">
    <source>
        <dbReference type="ARBA" id="ARBA00010663"/>
    </source>
</evidence>
<evidence type="ECO:0000256" key="3">
    <source>
        <dbReference type="ARBA" id="ARBA00022475"/>
    </source>
</evidence>
<evidence type="ECO:0000256" key="8">
    <source>
        <dbReference type="SAM" id="Phobius"/>
    </source>
</evidence>
<protein>
    <recommendedName>
        <fullName evidence="9">G-protein coupled receptors family 1 profile domain-containing protein</fullName>
    </recommendedName>
</protein>
<dbReference type="Gene3D" id="1.20.1070.10">
    <property type="entry name" value="Rhodopsin 7-helix transmembrane proteins"/>
    <property type="match status" value="1"/>
</dbReference>
<comment type="similarity">
    <text evidence="2">Belongs to the G-protein coupled receptor 1 family.</text>
</comment>
<keyword evidence="7" id="KW-0675">Receptor</keyword>
<dbReference type="PANTHER" id="PTHR24241">
    <property type="entry name" value="NEUROPEPTIDE RECEPTOR-RELATED G-PROTEIN COUPLED RECEPTOR"/>
    <property type="match status" value="1"/>
</dbReference>
<reference evidence="10 11" key="1">
    <citation type="journal article" date="2022" name="Nat. Ecol. Evol.">
        <title>A masculinizing supergene underlies an exaggerated male reproductive morph in a spider.</title>
        <authorList>
            <person name="Hendrickx F."/>
            <person name="De Corte Z."/>
            <person name="Sonet G."/>
            <person name="Van Belleghem S.M."/>
            <person name="Kostlbacher S."/>
            <person name="Vangestel C."/>
        </authorList>
    </citation>
    <scope>NUCLEOTIDE SEQUENCE [LARGE SCALE GENOMIC DNA]</scope>
    <source>
        <strain evidence="10">W744_W776</strain>
    </source>
</reference>
<sequence length="601" mass="68109">MSNDTKTVQVTVVLLYNGTYVVDSEKDPALHIVEVALLVAVLLISFVTNIFLLVTITSSYSLRRVPFNMLLANLALVFIFESLFNMTVALFQTCGWNIGVKGCALNSFWGQLVTLQVTFCLCVSCFESMASVWQPVRFQSYLTVLKQGICILTMWVVGVLLCVPFIFELIPSRVFVSRYSCASAGPGAFVHGIFLTLCYCLLILIGASCLLHFGIQQWKEHRQQKKRNTANYTDVFIQGDLWTEWVNFKLVSWLCLFYLVMELPYIVVHQISALRTYPLDSVSGNGTLPLTEITPRYETAFTWFRFLYSCLFTFVVFKMRKDIRTKFKALAQCCRGGIVRDHSAGPVTVKQDTKKTNKKNSLVPLSVNTPVLYISPDGLCLRQLAKKSKQSDLFSQKLASSQPKFVSYFCDLDSTISGDDFASSFSSSSSERRFSKESEVSLPYMDASMNLLSEEIPMKDMSTLKMEPVMIVKPIKPKKAVRFADTLTIFRSLTPRSPTPEWVVNVKNSKELKIGNGKASRIPIRKVDNISPWKVELNTTYRVNTPVKRLQRNNIVASDSKVVSVSGQKNNKARKKFREQNRYVRGRTISSPPRWKINKLI</sequence>
<dbReference type="GO" id="GO:0005886">
    <property type="term" value="C:plasma membrane"/>
    <property type="evidence" value="ECO:0007669"/>
    <property type="project" value="UniProtKB-SubCell"/>
</dbReference>
<keyword evidence="4 8" id="KW-0812">Transmembrane</keyword>
<keyword evidence="3" id="KW-1003">Cell membrane</keyword>
<feature type="transmembrane region" description="Helical" evidence="8">
    <location>
        <begin position="187"/>
        <end position="215"/>
    </location>
</feature>
<accession>A0AAV6U432</accession>
<feature type="domain" description="G-protein coupled receptors family 1 profile" evidence="9">
    <location>
        <begin position="48"/>
        <end position="316"/>
    </location>
</feature>
<evidence type="ECO:0000313" key="10">
    <source>
        <dbReference type="EMBL" id="KAG8178712.1"/>
    </source>
</evidence>
<dbReference type="AlphaFoldDB" id="A0AAV6U432"/>
<evidence type="ECO:0000259" key="9">
    <source>
        <dbReference type="PROSITE" id="PS50262"/>
    </source>
</evidence>
<dbReference type="InterPro" id="IPR000276">
    <property type="entry name" value="GPCR_Rhodpsn"/>
</dbReference>
<feature type="transmembrane region" description="Helical" evidence="8">
    <location>
        <begin position="250"/>
        <end position="268"/>
    </location>
</feature>
<comment type="subcellular location">
    <subcellularLocation>
        <location evidence="1">Cell membrane</location>
        <topology evidence="1">Multi-pass membrane protein</topology>
    </subcellularLocation>
</comment>
<evidence type="ECO:0000256" key="7">
    <source>
        <dbReference type="ARBA" id="ARBA00023170"/>
    </source>
</evidence>
<feature type="transmembrane region" description="Helical" evidence="8">
    <location>
        <begin position="148"/>
        <end position="167"/>
    </location>
</feature>
<evidence type="ECO:0000256" key="1">
    <source>
        <dbReference type="ARBA" id="ARBA00004651"/>
    </source>
</evidence>
<evidence type="ECO:0000256" key="6">
    <source>
        <dbReference type="ARBA" id="ARBA00023136"/>
    </source>
</evidence>
<evidence type="ECO:0000256" key="5">
    <source>
        <dbReference type="ARBA" id="ARBA00022989"/>
    </source>
</evidence>
<dbReference type="SUPFAM" id="SSF81321">
    <property type="entry name" value="Family A G protein-coupled receptor-like"/>
    <property type="match status" value="1"/>
</dbReference>
<dbReference type="EMBL" id="JAFNEN010000674">
    <property type="protein sequence ID" value="KAG8178712.1"/>
    <property type="molecule type" value="Genomic_DNA"/>
</dbReference>
<dbReference type="GO" id="GO:0042277">
    <property type="term" value="F:peptide binding"/>
    <property type="evidence" value="ECO:0007669"/>
    <property type="project" value="TreeGrafter"/>
</dbReference>
<feature type="transmembrane region" description="Helical" evidence="8">
    <location>
        <begin position="35"/>
        <end position="55"/>
    </location>
</feature>
<dbReference type="CDD" id="cd00637">
    <property type="entry name" value="7tm_classA_rhodopsin-like"/>
    <property type="match status" value="1"/>
</dbReference>
<keyword evidence="5 8" id="KW-1133">Transmembrane helix</keyword>
<dbReference type="Proteomes" id="UP000827092">
    <property type="component" value="Unassembled WGS sequence"/>
</dbReference>
<gene>
    <name evidence="10" type="ORF">JTE90_024834</name>
</gene>
<evidence type="ECO:0000256" key="4">
    <source>
        <dbReference type="ARBA" id="ARBA00022692"/>
    </source>
</evidence>
<keyword evidence="6 8" id="KW-0472">Membrane</keyword>
<dbReference type="GO" id="GO:0004930">
    <property type="term" value="F:G protein-coupled receptor activity"/>
    <property type="evidence" value="ECO:0007669"/>
    <property type="project" value="InterPro"/>
</dbReference>
<feature type="transmembrane region" description="Helical" evidence="8">
    <location>
        <begin position="300"/>
        <end position="317"/>
    </location>
</feature>